<evidence type="ECO:0000313" key="2">
    <source>
        <dbReference type="Proteomes" id="UP000828941"/>
    </source>
</evidence>
<dbReference type="Proteomes" id="UP000828941">
    <property type="component" value="Chromosome 3"/>
</dbReference>
<organism evidence="1 2">
    <name type="scientific">Bauhinia variegata</name>
    <name type="common">Purple orchid tree</name>
    <name type="synonym">Phanera variegata</name>
    <dbReference type="NCBI Taxonomy" id="167791"/>
    <lineage>
        <taxon>Eukaryota</taxon>
        <taxon>Viridiplantae</taxon>
        <taxon>Streptophyta</taxon>
        <taxon>Embryophyta</taxon>
        <taxon>Tracheophyta</taxon>
        <taxon>Spermatophyta</taxon>
        <taxon>Magnoliopsida</taxon>
        <taxon>eudicotyledons</taxon>
        <taxon>Gunneridae</taxon>
        <taxon>Pentapetalae</taxon>
        <taxon>rosids</taxon>
        <taxon>fabids</taxon>
        <taxon>Fabales</taxon>
        <taxon>Fabaceae</taxon>
        <taxon>Cercidoideae</taxon>
        <taxon>Cercideae</taxon>
        <taxon>Bauhiniinae</taxon>
        <taxon>Bauhinia</taxon>
    </lineage>
</organism>
<comment type="caution">
    <text evidence="1">The sequence shown here is derived from an EMBL/GenBank/DDBJ whole genome shotgun (WGS) entry which is preliminary data.</text>
</comment>
<accession>A0ACB9PRB1</accession>
<reference evidence="1 2" key="1">
    <citation type="journal article" date="2022" name="DNA Res.">
        <title>Chromosomal-level genome assembly of the orchid tree Bauhinia variegata (Leguminosae; Cercidoideae) supports the allotetraploid origin hypothesis of Bauhinia.</title>
        <authorList>
            <person name="Zhong Y."/>
            <person name="Chen Y."/>
            <person name="Zheng D."/>
            <person name="Pang J."/>
            <person name="Liu Y."/>
            <person name="Luo S."/>
            <person name="Meng S."/>
            <person name="Qian L."/>
            <person name="Wei D."/>
            <person name="Dai S."/>
            <person name="Zhou R."/>
        </authorList>
    </citation>
    <scope>NUCLEOTIDE SEQUENCE [LARGE SCALE GENOMIC DNA]</scope>
    <source>
        <strain evidence="1">BV-YZ2020</strain>
    </source>
</reference>
<keyword evidence="2" id="KW-1185">Reference proteome</keyword>
<sequence>MEKDFDGWELLSDDGFLEDGGRKNFVGKQNSESVSVYGVDVDADYFKCHSPSSRKIADSPRVPNQLVPVPIRLEPRIEKPRDDNLVKEITLVPSAIDQKIKSPRIGSTETDQGTVSQVFFKKKENEFDDMTMFSPKSGDRGMFPQIDTGGTSRFEDHGERMEIISSPRMKDVLMECDKAEKESSTWEENSQGFNLFKWSFTGIGAICSFGVAAATICILFFGSQKRNTPHHNPKIRFQIYTDDKRIKQMVQQATRMNDAISATRAQITFGGYYDGL</sequence>
<protein>
    <submittedName>
        <fullName evidence="1">Uncharacterized protein</fullName>
    </submittedName>
</protein>
<proteinExistence type="predicted"/>
<gene>
    <name evidence="1" type="ORF">L6164_004821</name>
</gene>
<evidence type="ECO:0000313" key="1">
    <source>
        <dbReference type="EMBL" id="KAI4350359.1"/>
    </source>
</evidence>
<dbReference type="EMBL" id="CM039428">
    <property type="protein sequence ID" value="KAI4350359.1"/>
    <property type="molecule type" value="Genomic_DNA"/>
</dbReference>
<name>A0ACB9PRB1_BAUVA</name>